<dbReference type="SUPFAM" id="SSF160424">
    <property type="entry name" value="BH3703-like"/>
    <property type="match status" value="1"/>
</dbReference>
<protein>
    <submittedName>
        <fullName evidence="1">DUF600 family protein</fullName>
    </submittedName>
</protein>
<keyword evidence="2" id="KW-1185">Reference proteome</keyword>
<reference evidence="1 2" key="1">
    <citation type="submission" date="2018-12" db="EMBL/GenBank/DDBJ databases">
        <title>Comparitive functional genomics of dry heat resistant strains isolated from the viking spacecraft.</title>
        <authorList>
            <person name="Seuylemezian A."/>
            <person name="Vaishampayan P."/>
        </authorList>
    </citation>
    <scope>NUCLEOTIDE SEQUENCE [LARGE SCALE GENOMIC DNA]</scope>
    <source>
        <strain evidence="1 2">M6-11</strain>
    </source>
</reference>
<comment type="caution">
    <text evidence="1">The sequence shown here is derived from an EMBL/GenBank/DDBJ whole genome shotgun (WGS) entry which is preliminary data.</text>
</comment>
<evidence type="ECO:0000313" key="1">
    <source>
        <dbReference type="EMBL" id="RSK34336.1"/>
    </source>
</evidence>
<dbReference type="Pfam" id="PF04634">
    <property type="entry name" value="YezG-like"/>
    <property type="match status" value="1"/>
</dbReference>
<evidence type="ECO:0000313" key="2">
    <source>
        <dbReference type="Proteomes" id="UP000272481"/>
    </source>
</evidence>
<accession>A0ABX9ZE65</accession>
<sequence length="135" mass="16049">MANFYQEIAETLNDLFPEKWVNVHLYAEGWEGYSTEYFYYKPATGETPVLSYDIPERFTLDEEDFEDKEDKLRKLALSLQQMFIEQGQEPWSNMTFILERNGKFHIEYGYEGMSEVDPGEQREAWKAKYGIEART</sequence>
<gene>
    <name evidence="1" type="ORF">EJA12_05230</name>
</gene>
<proteinExistence type="predicted"/>
<dbReference type="InterPro" id="IPR006728">
    <property type="entry name" value="YezG-like"/>
</dbReference>
<dbReference type="InterPro" id="IPR036170">
    <property type="entry name" value="YezG-like_sf"/>
</dbReference>
<organism evidence="1 2">
    <name type="scientific">Bhargavaea beijingensis</name>
    <dbReference type="NCBI Taxonomy" id="426756"/>
    <lineage>
        <taxon>Bacteria</taxon>
        <taxon>Bacillati</taxon>
        <taxon>Bacillota</taxon>
        <taxon>Bacilli</taxon>
        <taxon>Bacillales</taxon>
        <taxon>Caryophanaceae</taxon>
        <taxon>Bhargavaea</taxon>
    </lineage>
</organism>
<dbReference type="EMBL" id="RWGW01000007">
    <property type="protein sequence ID" value="RSK34336.1"/>
    <property type="molecule type" value="Genomic_DNA"/>
</dbReference>
<name>A0ABX9ZE65_9BACL</name>
<dbReference type="Proteomes" id="UP000272481">
    <property type="component" value="Unassembled WGS sequence"/>
</dbReference>
<dbReference type="Gene3D" id="3.30.500.20">
    <property type="entry name" value="BH3703-like domains"/>
    <property type="match status" value="1"/>
</dbReference>